<dbReference type="Gene3D" id="3.40.50.80">
    <property type="entry name" value="Nucleotide-binding domain of ferredoxin-NADP reductase (FNR) module"/>
    <property type="match status" value="1"/>
</dbReference>
<proteinExistence type="predicted"/>
<dbReference type="GO" id="GO:0006826">
    <property type="term" value="P:iron ion transport"/>
    <property type="evidence" value="ECO:0007669"/>
    <property type="project" value="TreeGrafter"/>
</dbReference>
<comment type="caution">
    <text evidence="4">The sequence shown here is derived from an EMBL/GenBank/DDBJ whole genome shotgun (WGS) entry which is preliminary data.</text>
</comment>
<accession>A0A428P9F9</accession>
<dbReference type="InterPro" id="IPR039261">
    <property type="entry name" value="FNR_nucleotide-bd"/>
</dbReference>
<evidence type="ECO:0000256" key="1">
    <source>
        <dbReference type="ARBA" id="ARBA00022448"/>
    </source>
</evidence>
<evidence type="ECO:0000256" key="2">
    <source>
        <dbReference type="ARBA" id="ARBA00023002"/>
    </source>
</evidence>
<evidence type="ECO:0000313" key="5">
    <source>
        <dbReference type="Proteomes" id="UP000287972"/>
    </source>
</evidence>
<evidence type="ECO:0000259" key="3">
    <source>
        <dbReference type="Pfam" id="PF08030"/>
    </source>
</evidence>
<dbReference type="Proteomes" id="UP000287972">
    <property type="component" value="Unassembled WGS sequence"/>
</dbReference>
<dbReference type="PANTHER" id="PTHR32361:SF26">
    <property type="entry name" value="FAD-BINDING 8 DOMAIN-CONTAINING PROTEIN-RELATED"/>
    <property type="match status" value="1"/>
</dbReference>
<name>A0A428P9F9_9HYPO</name>
<sequence>MVASGFGIAAQLPYLKKLMHEYNNRKARTRRVHLVWKLRNLSLATAIEELLNAALVDDTLDDGYILKISIYVENLPKGDDLSPRATIIKGSPNLEAITREEVEGRYVRKVQKEAKEREDMIVLVSASVQVRSEMREIVRNYLDHRVELKELDYQPDE</sequence>
<dbReference type="Pfam" id="PF08030">
    <property type="entry name" value="NAD_binding_6"/>
    <property type="match status" value="1"/>
</dbReference>
<dbReference type="GO" id="GO:0015677">
    <property type="term" value="P:copper ion import"/>
    <property type="evidence" value="ECO:0007669"/>
    <property type="project" value="TreeGrafter"/>
</dbReference>
<dbReference type="GO" id="GO:0006879">
    <property type="term" value="P:intracellular iron ion homeostasis"/>
    <property type="evidence" value="ECO:0007669"/>
    <property type="project" value="TreeGrafter"/>
</dbReference>
<dbReference type="EMBL" id="NKCL01000837">
    <property type="protein sequence ID" value="RSL49678.1"/>
    <property type="molecule type" value="Genomic_DNA"/>
</dbReference>
<dbReference type="PANTHER" id="PTHR32361">
    <property type="entry name" value="FERRIC/CUPRIC REDUCTASE TRANSMEMBRANE COMPONENT"/>
    <property type="match status" value="1"/>
</dbReference>
<reference evidence="4 5" key="1">
    <citation type="submission" date="2017-06" db="EMBL/GenBank/DDBJ databases">
        <title>Comparative genomic analysis of Ambrosia Fusariam Clade fungi.</title>
        <authorList>
            <person name="Stajich J.E."/>
            <person name="Carrillo J."/>
            <person name="Kijimoto T."/>
            <person name="Eskalen A."/>
            <person name="O'Donnell K."/>
            <person name="Kasson M."/>
        </authorList>
    </citation>
    <scope>NUCLEOTIDE SEQUENCE [LARGE SCALE GENOMIC DNA]</scope>
    <source>
        <strain evidence="4 5">NRRL62606</strain>
    </source>
</reference>
<keyword evidence="5" id="KW-1185">Reference proteome</keyword>
<protein>
    <recommendedName>
        <fullName evidence="3">Ferric reductase NAD binding domain-containing protein</fullName>
    </recommendedName>
</protein>
<organism evidence="4 5">
    <name type="scientific">Fusarium floridanum</name>
    <dbReference type="NCBI Taxonomy" id="1325733"/>
    <lineage>
        <taxon>Eukaryota</taxon>
        <taxon>Fungi</taxon>
        <taxon>Dikarya</taxon>
        <taxon>Ascomycota</taxon>
        <taxon>Pezizomycotina</taxon>
        <taxon>Sordariomycetes</taxon>
        <taxon>Hypocreomycetidae</taxon>
        <taxon>Hypocreales</taxon>
        <taxon>Nectriaceae</taxon>
        <taxon>Fusarium</taxon>
        <taxon>Fusarium solani species complex</taxon>
    </lineage>
</organism>
<dbReference type="GO" id="GO:0000293">
    <property type="term" value="F:ferric-chelate reductase activity"/>
    <property type="evidence" value="ECO:0007669"/>
    <property type="project" value="TreeGrafter"/>
</dbReference>
<gene>
    <name evidence="4" type="ORF">CEP51_015452</name>
</gene>
<dbReference type="InterPro" id="IPR013121">
    <property type="entry name" value="Fe_red_NAD-bd_6"/>
</dbReference>
<feature type="domain" description="Ferric reductase NAD binding" evidence="3">
    <location>
        <begin position="1"/>
        <end position="141"/>
    </location>
</feature>
<dbReference type="AlphaFoldDB" id="A0A428P9F9"/>
<dbReference type="InterPro" id="IPR051410">
    <property type="entry name" value="Ferric/Cupric_Reductase"/>
</dbReference>
<keyword evidence="1" id="KW-0813">Transport</keyword>
<keyword evidence="2" id="KW-0560">Oxidoreductase</keyword>
<evidence type="ECO:0000313" key="4">
    <source>
        <dbReference type="EMBL" id="RSL49678.1"/>
    </source>
</evidence>
<dbReference type="GO" id="GO:0005886">
    <property type="term" value="C:plasma membrane"/>
    <property type="evidence" value="ECO:0007669"/>
    <property type="project" value="TreeGrafter"/>
</dbReference>